<organism evidence="4">
    <name type="scientific">Rhodotorula toruloides</name>
    <name type="common">Yeast</name>
    <name type="synonym">Rhodosporidium toruloides</name>
    <dbReference type="NCBI Taxonomy" id="5286"/>
    <lineage>
        <taxon>Eukaryota</taxon>
        <taxon>Fungi</taxon>
        <taxon>Dikarya</taxon>
        <taxon>Basidiomycota</taxon>
        <taxon>Pucciniomycotina</taxon>
        <taxon>Microbotryomycetes</taxon>
        <taxon>Sporidiobolales</taxon>
        <taxon>Sporidiobolaceae</taxon>
        <taxon>Rhodotorula</taxon>
    </lineage>
</organism>
<evidence type="ECO:0000313" key="4">
    <source>
        <dbReference type="EMBL" id="CDR43358.1"/>
    </source>
</evidence>
<accession>A0A061B0B4</accession>
<dbReference type="AlphaFoldDB" id="A0A061B0B4"/>
<name>A0A061B0B4_RHOTO</name>
<evidence type="ECO:0000256" key="1">
    <source>
        <dbReference type="SAM" id="MobiDB-lite"/>
    </source>
</evidence>
<sequence length="411" mass="41024">MKSWTLSTVVVPLLVLSTAVAATSAQHSVRGLAPHAGMAQVVRKRQGGLLGGLLGGGNEATSAGPSLAAPATTAAAGDATSRAVIGGQQTSSAAAALPTSAETPAAVTTTTPAAATQPTTAASQPVAQTSESSSAETTLATTSASSAVKSSVATSARSATTVTSVSSLSSNSLSASSSGSASSSSASSSASAASESSKSSSGGISKMVLIPIIVVASVVAGCLAIWTVIRKTALSPSRRFNKRLAEVDFVAEPTDPDLLPGHGRNASQMSGPGAGGQGGFGGQPHPAMAGAYAPSLARSDSGKDSLRGGVAMSESMHNLPSIPYVQQPYYGAPAPYANSQPGYPSEQALYYQDLQRAGSVASFRSPASPAPTPAMPLPSGLNRMPTMQSHQPPVYDYAAQARAQSRNDMRY</sequence>
<feature type="region of interest" description="Disordered" evidence="1">
    <location>
        <begin position="255"/>
        <end position="290"/>
    </location>
</feature>
<reference evidence="4" key="1">
    <citation type="journal article" date="2014" name="Genome Announc.">
        <title>Draft genome sequence of Rhodosporidium toruloides CECT1137, an oleaginous yeast of biotechnological interest.</title>
        <authorList>
            <person name="Morin N."/>
            <person name="Calcas X."/>
            <person name="Devillers H."/>
            <person name="Durrens P."/>
            <person name="Sherman D.J."/>
            <person name="Nicaud J.-M."/>
            <person name="Neuveglise C."/>
        </authorList>
    </citation>
    <scope>NUCLEOTIDE SEQUENCE</scope>
    <source>
        <strain evidence="4">CECT1137</strain>
    </source>
</reference>
<evidence type="ECO:0000256" key="2">
    <source>
        <dbReference type="SAM" id="Phobius"/>
    </source>
</evidence>
<gene>
    <name evidence="4" type="ORF">RHTO0S_08e00562g</name>
</gene>
<feature type="transmembrane region" description="Helical" evidence="2">
    <location>
        <begin position="208"/>
        <end position="229"/>
    </location>
</feature>
<keyword evidence="3" id="KW-0732">Signal</keyword>
<feature type="region of interest" description="Disordered" evidence="1">
    <location>
        <begin position="95"/>
        <end position="141"/>
    </location>
</feature>
<feature type="region of interest" description="Disordered" evidence="1">
    <location>
        <begin position="169"/>
        <end position="202"/>
    </location>
</feature>
<evidence type="ECO:0000256" key="3">
    <source>
        <dbReference type="SAM" id="SignalP"/>
    </source>
</evidence>
<feature type="compositionally biased region" description="Gly residues" evidence="1">
    <location>
        <begin position="272"/>
        <end position="282"/>
    </location>
</feature>
<feature type="signal peptide" evidence="3">
    <location>
        <begin position="1"/>
        <end position="25"/>
    </location>
</feature>
<proteinExistence type="predicted"/>
<keyword evidence="2" id="KW-0472">Membrane</keyword>
<dbReference type="EMBL" id="LK052943">
    <property type="protein sequence ID" value="CDR43358.1"/>
    <property type="molecule type" value="Genomic_DNA"/>
</dbReference>
<keyword evidence="2" id="KW-1133">Transmembrane helix</keyword>
<feature type="region of interest" description="Disordered" evidence="1">
    <location>
        <begin position="362"/>
        <end position="392"/>
    </location>
</feature>
<protein>
    <submittedName>
        <fullName evidence="4">RHTO0S08e00562g1_1</fullName>
    </submittedName>
</protein>
<feature type="chain" id="PRO_5001598489" evidence="3">
    <location>
        <begin position="26"/>
        <end position="411"/>
    </location>
</feature>
<dbReference type="OrthoDB" id="3261505at2759"/>
<keyword evidence="2" id="KW-0812">Transmembrane</keyword>